<dbReference type="RefSeq" id="WP_139083023.1">
    <property type="nucleotide sequence ID" value="NZ_VDFV01000038.1"/>
</dbReference>
<keyword evidence="1" id="KW-1133">Transmembrane helix</keyword>
<gene>
    <name evidence="4" type="ORF">FHG71_17670</name>
</gene>
<dbReference type="PIRSF" id="PIRSF007542">
    <property type="entry name" value="UCP007542"/>
    <property type="match status" value="1"/>
</dbReference>
<organism evidence="4 5">
    <name type="scientific">Rubellimicrobium roseum</name>
    <dbReference type="NCBI Taxonomy" id="687525"/>
    <lineage>
        <taxon>Bacteria</taxon>
        <taxon>Pseudomonadati</taxon>
        <taxon>Pseudomonadota</taxon>
        <taxon>Alphaproteobacteria</taxon>
        <taxon>Rhodobacterales</taxon>
        <taxon>Roseobacteraceae</taxon>
        <taxon>Rubellimicrobium</taxon>
    </lineage>
</organism>
<evidence type="ECO:0000313" key="4">
    <source>
        <dbReference type="EMBL" id="TNC65382.1"/>
    </source>
</evidence>
<feature type="transmembrane region" description="Helical" evidence="1">
    <location>
        <begin position="14"/>
        <end position="34"/>
    </location>
</feature>
<keyword evidence="1" id="KW-0472">Membrane</keyword>
<evidence type="ECO:0000256" key="1">
    <source>
        <dbReference type="SAM" id="Phobius"/>
    </source>
</evidence>
<name>A0A5C4N895_9RHOB</name>
<dbReference type="Pfam" id="PF15420">
    <property type="entry name" value="Abhydrolase_9_N"/>
    <property type="match status" value="1"/>
</dbReference>
<keyword evidence="5" id="KW-1185">Reference proteome</keyword>
<feature type="domain" description="Alpha/beta-hydrolase N-terminal" evidence="3">
    <location>
        <begin position="30"/>
        <end position="237"/>
    </location>
</feature>
<dbReference type="InterPro" id="IPR027788">
    <property type="entry name" value="Alpha/beta-hydrolase_N_dom"/>
</dbReference>
<protein>
    <recommendedName>
        <fullName evidence="6">Alpha/beta-hydrolase family protein</fullName>
    </recommendedName>
</protein>
<feature type="transmembrane region" description="Helical" evidence="1">
    <location>
        <begin position="118"/>
        <end position="138"/>
    </location>
</feature>
<evidence type="ECO:0000259" key="2">
    <source>
        <dbReference type="Pfam" id="PF10081"/>
    </source>
</evidence>
<feature type="transmembrane region" description="Helical" evidence="1">
    <location>
        <begin position="80"/>
        <end position="98"/>
    </location>
</feature>
<comment type="caution">
    <text evidence="4">The sequence shown here is derived from an EMBL/GenBank/DDBJ whole genome shotgun (WGS) entry which is preliminary data.</text>
</comment>
<dbReference type="OrthoDB" id="4397445at2"/>
<keyword evidence="1" id="KW-0812">Transmembrane</keyword>
<evidence type="ECO:0000313" key="5">
    <source>
        <dbReference type="Proteomes" id="UP000305709"/>
    </source>
</evidence>
<reference evidence="4 5" key="1">
    <citation type="submission" date="2019-06" db="EMBL/GenBank/DDBJ databases">
        <authorList>
            <person name="Jiang L."/>
        </authorList>
    </citation>
    <scope>NUCLEOTIDE SEQUENCE [LARGE SCALE GENOMIC DNA]</scope>
    <source>
        <strain evidence="4 5">YIM 48858</strain>
    </source>
</reference>
<evidence type="ECO:0000259" key="3">
    <source>
        <dbReference type="Pfam" id="PF15420"/>
    </source>
</evidence>
<dbReference type="AlphaFoldDB" id="A0A5C4N895"/>
<dbReference type="InterPro" id="IPR027787">
    <property type="entry name" value="Alpha/beta-hydrolase_catalytic"/>
</dbReference>
<accession>A0A5C4N895</accession>
<dbReference type="Pfam" id="PF10081">
    <property type="entry name" value="Abhydrolase_9"/>
    <property type="match status" value="1"/>
</dbReference>
<dbReference type="EMBL" id="VDFV01000038">
    <property type="protein sequence ID" value="TNC65382.1"/>
    <property type="molecule type" value="Genomic_DNA"/>
</dbReference>
<dbReference type="Proteomes" id="UP000305709">
    <property type="component" value="Unassembled WGS sequence"/>
</dbReference>
<feature type="transmembrane region" description="Helical" evidence="1">
    <location>
        <begin position="159"/>
        <end position="182"/>
    </location>
</feature>
<evidence type="ECO:0008006" key="6">
    <source>
        <dbReference type="Google" id="ProtNLM"/>
    </source>
</evidence>
<dbReference type="InterPro" id="IPR012037">
    <property type="entry name" value="Alpha/beta-hydrolase_fam"/>
</dbReference>
<feature type="domain" description="Alpha/beta-hydrolase catalytic" evidence="2">
    <location>
        <begin position="254"/>
        <end position="539"/>
    </location>
</feature>
<feature type="transmembrane region" description="Helical" evidence="1">
    <location>
        <begin position="40"/>
        <end position="60"/>
    </location>
</feature>
<proteinExistence type="predicted"/>
<sequence length="551" mass="59805">MPERGVRSFLQERVSATGLVLAGTFFALSLTPSLMPRDPVVQGVLGGVVAAVGYEVANLVRSVWRWLGLPDLLRPRPRPALRVGLALALACAAVGLWLAPGWQDATRRVVGLPPVEDFHRALIAGVALPLFLLVWGAGRIVGVLGRRLSRWGRRYLPPRIAAVGAIVLVAALVSVLVNGVLLRAALGAADASFAAADVFLDPEQPAPVDPERTGGAASLLRWEDLGRWGRDFVHRTPTAAQLASLTGRPATEPIRVYVGRRSAETAEERARLAVAELVRVGGFDKGTLVVAIPPGTGWMDPGAHDTVEAMLDGDVATLGVQYSYLTSVLSLWVAPEYGLEQGAALFDAVYEEWRSRPPEERPRLYVFGLSQGALNSQAGFPLLDMLADPIDGALWAGSPFLSPLWQRVRDGRDPESPVWRPRYGNGSLIRVMSQEGFDPEPADPWGPLRIVLLNYPSDAIVHFTPVSALRRPAFLAGPRAPDVSPELRWFPVVTMFQMALDMVVALQVPGHGHYYVAEDYIDAWAALVDPPDWTPARRDALAAAFRDREAF</sequence>